<feature type="region of interest" description="Disordered" evidence="1">
    <location>
        <begin position="1"/>
        <end position="25"/>
    </location>
</feature>
<proteinExistence type="predicted"/>
<dbReference type="InterPro" id="IPR013096">
    <property type="entry name" value="Cupin_2"/>
</dbReference>
<evidence type="ECO:0000259" key="2">
    <source>
        <dbReference type="Pfam" id="PF07883"/>
    </source>
</evidence>
<sequence length="137" mass="15024">MVTLLPADAPTDGMGYHQIDPQDLSETEDYPCDRRGISDAAELHALHAATYKMAPGEDLSRAYHYHETREELFYVLDGTLHVETPDEEYVVSADEAFVAEPESPQRAHNPADADESVTVLGVGAPPTDIARPYDPDA</sequence>
<accession>A0A830F224</accession>
<dbReference type="AlphaFoldDB" id="A0A830F224"/>
<evidence type="ECO:0000313" key="4">
    <source>
        <dbReference type="Proteomes" id="UP000614221"/>
    </source>
</evidence>
<dbReference type="InterPro" id="IPR011051">
    <property type="entry name" value="RmlC_Cupin_sf"/>
</dbReference>
<dbReference type="Proteomes" id="UP000614221">
    <property type="component" value="Unassembled WGS sequence"/>
</dbReference>
<reference evidence="3" key="1">
    <citation type="journal article" date="2014" name="Int. J. Syst. Evol. Microbiol.">
        <title>Complete genome sequence of Corynebacterium casei LMG S-19264T (=DSM 44701T), isolated from a smear-ripened cheese.</title>
        <authorList>
            <consortium name="US DOE Joint Genome Institute (JGI-PGF)"/>
            <person name="Walter F."/>
            <person name="Albersmeier A."/>
            <person name="Kalinowski J."/>
            <person name="Ruckert C."/>
        </authorList>
    </citation>
    <scope>NUCLEOTIDE SEQUENCE</scope>
    <source>
        <strain evidence="3">JCM 19018</strain>
    </source>
</reference>
<gene>
    <name evidence="3" type="ORF">GCM10009067_20150</name>
</gene>
<dbReference type="Gene3D" id="2.60.120.10">
    <property type="entry name" value="Jelly Rolls"/>
    <property type="match status" value="1"/>
</dbReference>
<dbReference type="Pfam" id="PF07883">
    <property type="entry name" value="Cupin_2"/>
    <property type="match status" value="1"/>
</dbReference>
<reference evidence="3" key="2">
    <citation type="submission" date="2020-09" db="EMBL/GenBank/DDBJ databases">
        <authorList>
            <person name="Sun Q."/>
            <person name="Ohkuma M."/>
        </authorList>
    </citation>
    <scope>NUCLEOTIDE SEQUENCE</scope>
    <source>
        <strain evidence="3">JCM 19018</strain>
    </source>
</reference>
<protein>
    <recommendedName>
        <fullName evidence="2">Cupin type-2 domain-containing protein</fullName>
    </recommendedName>
</protein>
<dbReference type="SUPFAM" id="SSF51182">
    <property type="entry name" value="RmlC-like cupins"/>
    <property type="match status" value="1"/>
</dbReference>
<evidence type="ECO:0000313" key="3">
    <source>
        <dbReference type="EMBL" id="GGK67800.1"/>
    </source>
</evidence>
<organism evidence="3 4">
    <name type="scientific">Haloarcula sebkhae</name>
    <dbReference type="NCBI Taxonomy" id="932660"/>
    <lineage>
        <taxon>Archaea</taxon>
        <taxon>Methanobacteriati</taxon>
        <taxon>Methanobacteriota</taxon>
        <taxon>Stenosarchaea group</taxon>
        <taxon>Halobacteria</taxon>
        <taxon>Halobacteriales</taxon>
        <taxon>Haloarculaceae</taxon>
        <taxon>Haloarcula</taxon>
    </lineage>
</organism>
<dbReference type="EMBL" id="BMPD01000003">
    <property type="protein sequence ID" value="GGK67800.1"/>
    <property type="molecule type" value="Genomic_DNA"/>
</dbReference>
<evidence type="ECO:0000256" key="1">
    <source>
        <dbReference type="SAM" id="MobiDB-lite"/>
    </source>
</evidence>
<dbReference type="InterPro" id="IPR014710">
    <property type="entry name" value="RmlC-like_jellyroll"/>
</dbReference>
<comment type="caution">
    <text evidence="3">The sequence shown here is derived from an EMBL/GenBank/DDBJ whole genome shotgun (WGS) entry which is preliminary data.</text>
</comment>
<feature type="domain" description="Cupin type-2" evidence="2">
    <location>
        <begin position="51"/>
        <end position="114"/>
    </location>
</feature>
<name>A0A830F224_9EURY</name>
<feature type="region of interest" description="Disordered" evidence="1">
    <location>
        <begin position="99"/>
        <end position="137"/>
    </location>
</feature>